<proteinExistence type="predicted"/>
<dbReference type="AlphaFoldDB" id="A0A951UNG4"/>
<dbReference type="PANTHER" id="PTHR35190">
    <property type="entry name" value="PROTEIN DCD1B"/>
    <property type="match status" value="1"/>
</dbReference>
<organism evidence="3 4">
    <name type="scientific">Drouetiella hepatica Uher 2000/2452</name>
    <dbReference type="NCBI Taxonomy" id="904376"/>
    <lineage>
        <taxon>Bacteria</taxon>
        <taxon>Bacillati</taxon>
        <taxon>Cyanobacteriota</taxon>
        <taxon>Cyanophyceae</taxon>
        <taxon>Oculatellales</taxon>
        <taxon>Oculatellaceae</taxon>
        <taxon>Drouetiella</taxon>
    </lineage>
</organism>
<dbReference type="Pfam" id="PF03417">
    <property type="entry name" value="AAT"/>
    <property type="match status" value="1"/>
</dbReference>
<evidence type="ECO:0000313" key="4">
    <source>
        <dbReference type="Proteomes" id="UP000757435"/>
    </source>
</evidence>
<dbReference type="InterPro" id="IPR005079">
    <property type="entry name" value="Peptidase_C45_hydrolase"/>
</dbReference>
<dbReference type="InterPro" id="IPR047803">
    <property type="entry name" value="DCD1A/B-like"/>
</dbReference>
<dbReference type="PANTHER" id="PTHR35190:SF2">
    <property type="entry name" value="PROTEIN DCD1B"/>
    <property type="match status" value="1"/>
</dbReference>
<feature type="signal peptide" evidence="1">
    <location>
        <begin position="1"/>
        <end position="27"/>
    </location>
</feature>
<keyword evidence="1" id="KW-0732">Signal</keyword>
<sequence length="449" mass="49088">MNDFIRRRFSALAILACAVALLLGIQASPSISQTAPAQRPMWQPAQGTWQPVASHREDRGAIKVVWLEGTPYEMGRQHGTLLHDEIASIGKEAIEALSFAGRGLALGRLAMRRSFPDVIEECRGLSSATQDIGLTFDGCMVLAYGDVFQEQFAYLLPPILFHDGCAGFVALGDASSDGEVYHARTLDNNKKPVDYWVKNPTVFIRQPNDGIPHVFIGIPGAVWPNSGFNAEGISISLDTAHPRTIDDISLRGASNVQLMARIMKQAHSYDEAKTLMNTWERARANLILIADGKSQQAGVFEILGRELGIREIRDNGTVYMTNHFVAPATAGKDPTPSGSTLSRFKRLEQLLESNTPYTEYGKVDPEVMVKILRDRTNPTTLQSSPLTVFDDDVSVGGNGALRQELFDDKRLLFWVAGGSVPVPENPFVCFSFGEMIGLPNAVPCSTPAL</sequence>
<gene>
    <name evidence="3" type="ORF">KME15_14355</name>
</gene>
<dbReference type="Gene3D" id="3.60.60.10">
    <property type="entry name" value="Penicillin V Acylase, Chain A"/>
    <property type="match status" value="1"/>
</dbReference>
<evidence type="ECO:0000256" key="1">
    <source>
        <dbReference type="SAM" id="SignalP"/>
    </source>
</evidence>
<reference evidence="3" key="2">
    <citation type="journal article" date="2022" name="Microbiol. Resour. Announc.">
        <title>Metagenome Sequencing to Explore Phylogenomics of Terrestrial Cyanobacteria.</title>
        <authorList>
            <person name="Ward R.D."/>
            <person name="Stajich J.E."/>
            <person name="Johansen J.R."/>
            <person name="Huntemann M."/>
            <person name="Clum A."/>
            <person name="Foster B."/>
            <person name="Foster B."/>
            <person name="Roux S."/>
            <person name="Palaniappan K."/>
            <person name="Varghese N."/>
            <person name="Mukherjee S."/>
            <person name="Reddy T.B.K."/>
            <person name="Daum C."/>
            <person name="Copeland A."/>
            <person name="Chen I.A."/>
            <person name="Ivanova N.N."/>
            <person name="Kyrpides N.C."/>
            <person name="Shapiro N."/>
            <person name="Eloe-Fadrosh E.A."/>
            <person name="Pietrasiak N."/>
        </authorList>
    </citation>
    <scope>NUCLEOTIDE SEQUENCE</scope>
    <source>
        <strain evidence="3">UHER 2000/2452</strain>
    </source>
</reference>
<evidence type="ECO:0000259" key="2">
    <source>
        <dbReference type="Pfam" id="PF03417"/>
    </source>
</evidence>
<feature type="domain" description="Peptidase C45 hydrolase" evidence="2">
    <location>
        <begin position="198"/>
        <end position="377"/>
    </location>
</feature>
<evidence type="ECO:0000313" key="3">
    <source>
        <dbReference type="EMBL" id="MBW4659854.1"/>
    </source>
</evidence>
<name>A0A951UNG4_9CYAN</name>
<accession>A0A951UNG4</accession>
<dbReference type="EMBL" id="JAHHHD010000015">
    <property type="protein sequence ID" value="MBW4659854.1"/>
    <property type="molecule type" value="Genomic_DNA"/>
</dbReference>
<reference evidence="3" key="1">
    <citation type="submission" date="2021-05" db="EMBL/GenBank/DDBJ databases">
        <authorList>
            <person name="Pietrasiak N."/>
            <person name="Ward R."/>
            <person name="Stajich J.E."/>
            <person name="Kurbessoian T."/>
        </authorList>
    </citation>
    <scope>NUCLEOTIDE SEQUENCE</scope>
    <source>
        <strain evidence="3">UHER 2000/2452</strain>
    </source>
</reference>
<protein>
    <submittedName>
        <fullName evidence="3">C45 family peptidase</fullName>
    </submittedName>
</protein>
<dbReference type="Proteomes" id="UP000757435">
    <property type="component" value="Unassembled WGS sequence"/>
</dbReference>
<dbReference type="NCBIfam" id="NF040521">
    <property type="entry name" value="C45_proenzyme"/>
    <property type="match status" value="1"/>
</dbReference>
<dbReference type="InterPro" id="IPR047794">
    <property type="entry name" value="C45_proenzyme-like"/>
</dbReference>
<feature type="chain" id="PRO_5037047756" evidence="1">
    <location>
        <begin position="28"/>
        <end position="449"/>
    </location>
</feature>
<comment type="caution">
    <text evidence="3">The sequence shown here is derived from an EMBL/GenBank/DDBJ whole genome shotgun (WGS) entry which is preliminary data.</text>
</comment>